<comment type="caution">
    <text evidence="4">The sequence shown here is derived from an EMBL/GenBank/DDBJ whole genome shotgun (WGS) entry which is preliminary data.</text>
</comment>
<dbReference type="PROSITE" id="PS51186">
    <property type="entry name" value="GNAT"/>
    <property type="match status" value="1"/>
</dbReference>
<dbReference type="RefSeq" id="WP_386153545.1">
    <property type="nucleotide sequence ID" value="NZ_JBHMBS010000001.1"/>
</dbReference>
<evidence type="ECO:0000259" key="2">
    <source>
        <dbReference type="PROSITE" id="PS50995"/>
    </source>
</evidence>
<dbReference type="Proteomes" id="UP001589610">
    <property type="component" value="Unassembled WGS sequence"/>
</dbReference>
<dbReference type="Gene3D" id="1.10.10.10">
    <property type="entry name" value="Winged helix-like DNA-binding domain superfamily/Winged helix DNA-binding domain"/>
    <property type="match status" value="1"/>
</dbReference>
<accession>A0ABV5T523</accession>
<dbReference type="SMART" id="SM00347">
    <property type="entry name" value="HTH_MARR"/>
    <property type="match status" value="1"/>
</dbReference>
<dbReference type="GO" id="GO:0016746">
    <property type="term" value="F:acyltransferase activity"/>
    <property type="evidence" value="ECO:0007669"/>
    <property type="project" value="UniProtKB-KW"/>
</dbReference>
<keyword evidence="4" id="KW-0012">Acyltransferase</keyword>
<dbReference type="PROSITE" id="PS50995">
    <property type="entry name" value="HTH_MARR_2"/>
    <property type="match status" value="1"/>
</dbReference>
<keyword evidence="1 4" id="KW-0808">Transferase</keyword>
<dbReference type="Pfam" id="PF00583">
    <property type="entry name" value="Acetyltransf_1"/>
    <property type="match status" value="1"/>
</dbReference>
<dbReference type="InterPro" id="IPR036390">
    <property type="entry name" value="WH_DNA-bd_sf"/>
</dbReference>
<reference evidence="4 5" key="1">
    <citation type="submission" date="2024-09" db="EMBL/GenBank/DDBJ databases">
        <authorList>
            <person name="Sun Q."/>
            <person name="Mori K."/>
        </authorList>
    </citation>
    <scope>NUCLEOTIDE SEQUENCE [LARGE SCALE GENOMIC DNA]</scope>
    <source>
        <strain evidence="4 5">JCM 3028</strain>
    </source>
</reference>
<feature type="domain" description="HTH marR-type" evidence="2">
    <location>
        <begin position="1"/>
        <end position="143"/>
    </location>
</feature>
<sequence>MERHVADVRAFNRFYTRLIGLLHQGLLDSPYSLTEMRVLFELDQAGRMEVSDLRRLLGVDAGYLSRMLGRFEGDGLVVRERSAADARRQVVELTAEGRTRFAGFDERAAEEVRDLLAGVTDEDGDRLVASMTTIKEIFGRTPKAERPYVIRPPRSGDLGWVVYRHGTLYGQERGWGMDFEALVARVVADYVDGHDPRREAAWIAEVDGERAGCVFCVRKDDETAQLRMLLVEPSARGMGIGTRLVDECVRFARAAGYRRMVLWTRDVLVGARRIYQAAGFELIEKERGEGRGAHGANGAHEAFVEEIWARDL</sequence>
<dbReference type="SUPFAM" id="SSF46785">
    <property type="entry name" value="Winged helix' DNA-binding domain"/>
    <property type="match status" value="1"/>
</dbReference>
<dbReference type="InterPro" id="IPR050769">
    <property type="entry name" value="NAT_camello-type"/>
</dbReference>
<dbReference type="InterPro" id="IPR016181">
    <property type="entry name" value="Acyl_CoA_acyltransferase"/>
</dbReference>
<gene>
    <name evidence="4" type="ORF">ACFFRH_01755</name>
</gene>
<dbReference type="Pfam" id="PF01047">
    <property type="entry name" value="MarR"/>
    <property type="match status" value="1"/>
</dbReference>
<protein>
    <submittedName>
        <fullName evidence="4">GNAT family N-acetyltransferase</fullName>
        <ecNumber evidence="4">2.3.1.-</ecNumber>
    </submittedName>
</protein>
<dbReference type="SUPFAM" id="SSF55729">
    <property type="entry name" value="Acyl-CoA N-acyltransferases (Nat)"/>
    <property type="match status" value="1"/>
</dbReference>
<dbReference type="InterPro" id="IPR000182">
    <property type="entry name" value="GNAT_dom"/>
</dbReference>
<proteinExistence type="predicted"/>
<organism evidence="4 5">
    <name type="scientific">Streptosporangium vulgare</name>
    <dbReference type="NCBI Taxonomy" id="46190"/>
    <lineage>
        <taxon>Bacteria</taxon>
        <taxon>Bacillati</taxon>
        <taxon>Actinomycetota</taxon>
        <taxon>Actinomycetes</taxon>
        <taxon>Streptosporangiales</taxon>
        <taxon>Streptosporangiaceae</taxon>
        <taxon>Streptosporangium</taxon>
    </lineage>
</organism>
<keyword evidence="5" id="KW-1185">Reference proteome</keyword>
<dbReference type="EMBL" id="JBHMBS010000001">
    <property type="protein sequence ID" value="MFB9674198.1"/>
    <property type="molecule type" value="Genomic_DNA"/>
</dbReference>
<dbReference type="PANTHER" id="PTHR13947">
    <property type="entry name" value="GNAT FAMILY N-ACETYLTRANSFERASE"/>
    <property type="match status" value="1"/>
</dbReference>
<evidence type="ECO:0000256" key="1">
    <source>
        <dbReference type="ARBA" id="ARBA00022679"/>
    </source>
</evidence>
<evidence type="ECO:0000313" key="4">
    <source>
        <dbReference type="EMBL" id="MFB9674198.1"/>
    </source>
</evidence>
<dbReference type="CDD" id="cd04301">
    <property type="entry name" value="NAT_SF"/>
    <property type="match status" value="1"/>
</dbReference>
<dbReference type="EC" id="2.3.1.-" evidence="4"/>
<evidence type="ECO:0000313" key="5">
    <source>
        <dbReference type="Proteomes" id="UP001589610"/>
    </source>
</evidence>
<dbReference type="PANTHER" id="PTHR13947:SF37">
    <property type="entry name" value="LD18367P"/>
    <property type="match status" value="1"/>
</dbReference>
<dbReference type="Gene3D" id="3.40.630.30">
    <property type="match status" value="1"/>
</dbReference>
<evidence type="ECO:0000259" key="3">
    <source>
        <dbReference type="PROSITE" id="PS51186"/>
    </source>
</evidence>
<name>A0ABV5T523_9ACTN</name>
<feature type="domain" description="N-acetyltransferase" evidence="3">
    <location>
        <begin position="161"/>
        <end position="310"/>
    </location>
</feature>
<dbReference type="InterPro" id="IPR000835">
    <property type="entry name" value="HTH_MarR-typ"/>
</dbReference>
<dbReference type="InterPro" id="IPR036388">
    <property type="entry name" value="WH-like_DNA-bd_sf"/>
</dbReference>